<dbReference type="AlphaFoldDB" id="A0AAN7K2D2"/>
<dbReference type="GO" id="GO:0005886">
    <property type="term" value="C:plasma membrane"/>
    <property type="evidence" value="ECO:0007669"/>
    <property type="project" value="UniProtKB-SubCell"/>
</dbReference>
<keyword evidence="4" id="KW-1003">Cell membrane</keyword>
<evidence type="ECO:0000256" key="9">
    <source>
        <dbReference type="ARBA" id="ARBA00023136"/>
    </source>
</evidence>
<proteinExistence type="inferred from homology"/>
<feature type="transmembrane region" description="Helical" evidence="10">
    <location>
        <begin position="109"/>
        <end position="129"/>
    </location>
</feature>
<evidence type="ECO:0000256" key="5">
    <source>
        <dbReference type="ARBA" id="ARBA00022597"/>
    </source>
</evidence>
<reference evidence="12 13" key="1">
    <citation type="journal article" date="2023" name="Hortic Res">
        <title>Pangenome of water caltrop reveals structural variations and asymmetric subgenome divergence after allopolyploidization.</title>
        <authorList>
            <person name="Zhang X."/>
            <person name="Chen Y."/>
            <person name="Wang L."/>
            <person name="Yuan Y."/>
            <person name="Fang M."/>
            <person name="Shi L."/>
            <person name="Lu R."/>
            <person name="Comes H.P."/>
            <person name="Ma Y."/>
            <person name="Chen Y."/>
            <person name="Huang G."/>
            <person name="Zhou Y."/>
            <person name="Zheng Z."/>
            <person name="Qiu Y."/>
        </authorList>
    </citation>
    <scope>NUCLEOTIDE SEQUENCE [LARGE SCALE GENOMIC DNA]</scope>
    <source>
        <tissue evidence="12">Roots</tissue>
    </source>
</reference>
<sequence>MNSPTFYRIWKKKSTEGFHSLPYLVTLFNSTLWLYYALIKGNAILLITINSIGCLLETVYIVLYLAYAPRHVRKSTVKYFVLMNLGAFSFFILVARYATHDRQTRAMVLGWICVAVSVCVFAAPMSILVRKILKSMALPLDRGARRVRHFFAETSHSHQKRRVHALLTVADTDVGSCDVVFLRSIQPRQVHLRFFLGVVQMLLYALYRRAEAVIILEKVPPKSLVDTKVVDIPGEDEAAAGKEEVKADKPGAEDEDDDTTGPNGDSAV</sequence>
<organism evidence="12 13">
    <name type="scientific">Trapa incisa</name>
    <dbReference type="NCBI Taxonomy" id="236973"/>
    <lineage>
        <taxon>Eukaryota</taxon>
        <taxon>Viridiplantae</taxon>
        <taxon>Streptophyta</taxon>
        <taxon>Embryophyta</taxon>
        <taxon>Tracheophyta</taxon>
        <taxon>Spermatophyta</taxon>
        <taxon>Magnoliopsida</taxon>
        <taxon>eudicotyledons</taxon>
        <taxon>Gunneridae</taxon>
        <taxon>Pentapetalae</taxon>
        <taxon>rosids</taxon>
        <taxon>malvids</taxon>
        <taxon>Myrtales</taxon>
        <taxon>Lythraceae</taxon>
        <taxon>Trapa</taxon>
    </lineage>
</organism>
<comment type="caution">
    <text evidence="10">Lacks conserved residue(s) required for the propagation of feature annotation.</text>
</comment>
<evidence type="ECO:0000256" key="2">
    <source>
        <dbReference type="ARBA" id="ARBA00007809"/>
    </source>
</evidence>
<evidence type="ECO:0000256" key="4">
    <source>
        <dbReference type="ARBA" id="ARBA00022475"/>
    </source>
</evidence>
<feature type="compositionally biased region" description="Basic and acidic residues" evidence="11">
    <location>
        <begin position="239"/>
        <end position="252"/>
    </location>
</feature>
<accession>A0AAN7K2D2</accession>
<keyword evidence="8 10" id="KW-1133">Transmembrane helix</keyword>
<name>A0AAN7K2D2_9MYRT</name>
<dbReference type="Pfam" id="PF03083">
    <property type="entry name" value="MtN3_slv"/>
    <property type="match status" value="1"/>
</dbReference>
<dbReference type="Gene3D" id="1.20.1280.290">
    <property type="match status" value="1"/>
</dbReference>
<dbReference type="FunFam" id="1.20.1280.290:FF:000001">
    <property type="entry name" value="Bidirectional sugar transporter SWEET"/>
    <property type="match status" value="1"/>
</dbReference>
<evidence type="ECO:0000313" key="12">
    <source>
        <dbReference type="EMBL" id="KAK4758112.1"/>
    </source>
</evidence>
<dbReference type="EMBL" id="JAXIOK010000012">
    <property type="protein sequence ID" value="KAK4758112.1"/>
    <property type="molecule type" value="Genomic_DNA"/>
</dbReference>
<comment type="similarity">
    <text evidence="2 10">Belongs to the SWEET sugar transporter family.</text>
</comment>
<dbReference type="GO" id="GO:0051119">
    <property type="term" value="F:sugar transmembrane transporter activity"/>
    <property type="evidence" value="ECO:0007669"/>
    <property type="project" value="InterPro"/>
</dbReference>
<evidence type="ECO:0000256" key="3">
    <source>
        <dbReference type="ARBA" id="ARBA00022448"/>
    </source>
</evidence>
<evidence type="ECO:0000256" key="8">
    <source>
        <dbReference type="ARBA" id="ARBA00022989"/>
    </source>
</evidence>
<feature type="region of interest" description="Disordered" evidence="11">
    <location>
        <begin position="235"/>
        <end position="268"/>
    </location>
</feature>
<evidence type="ECO:0000256" key="1">
    <source>
        <dbReference type="ARBA" id="ARBA00004651"/>
    </source>
</evidence>
<keyword evidence="5 10" id="KW-0762">Sugar transport</keyword>
<comment type="subcellular location">
    <subcellularLocation>
        <location evidence="1">Cell membrane</location>
        <topology evidence="1">Multi-pass membrane protein</topology>
    </subcellularLocation>
</comment>
<evidence type="ECO:0000256" key="7">
    <source>
        <dbReference type="ARBA" id="ARBA00022737"/>
    </source>
</evidence>
<feature type="transmembrane region" description="Helical" evidence="10">
    <location>
        <begin position="21"/>
        <end position="38"/>
    </location>
</feature>
<feature type="transmembrane region" description="Helical" evidence="10">
    <location>
        <begin position="44"/>
        <end position="67"/>
    </location>
</feature>
<comment type="function">
    <text evidence="10">Mediates both low-affinity uptake and efflux of sugar across the membrane.</text>
</comment>
<keyword evidence="9 10" id="KW-0472">Membrane</keyword>
<feature type="transmembrane region" description="Helical" evidence="10">
    <location>
        <begin position="79"/>
        <end position="97"/>
    </location>
</feature>
<evidence type="ECO:0000256" key="6">
    <source>
        <dbReference type="ARBA" id="ARBA00022692"/>
    </source>
</evidence>
<evidence type="ECO:0000313" key="13">
    <source>
        <dbReference type="Proteomes" id="UP001345219"/>
    </source>
</evidence>
<keyword evidence="13" id="KW-1185">Reference proteome</keyword>
<gene>
    <name evidence="12" type="ORF">SAY87_019413</name>
</gene>
<keyword evidence="7" id="KW-0677">Repeat</keyword>
<dbReference type="PANTHER" id="PTHR10791">
    <property type="entry name" value="RAG1-ACTIVATING PROTEIN 1"/>
    <property type="match status" value="1"/>
</dbReference>
<dbReference type="Proteomes" id="UP001345219">
    <property type="component" value="Chromosome 15"/>
</dbReference>
<evidence type="ECO:0000256" key="10">
    <source>
        <dbReference type="RuleBase" id="RU910715"/>
    </source>
</evidence>
<keyword evidence="6 10" id="KW-0812">Transmembrane</keyword>
<dbReference type="InterPro" id="IPR047664">
    <property type="entry name" value="SWEET"/>
</dbReference>
<keyword evidence="3 10" id="KW-0813">Transport</keyword>
<protein>
    <recommendedName>
        <fullName evidence="10">Bidirectional sugar transporter SWEET</fullName>
    </recommendedName>
</protein>
<comment type="caution">
    <text evidence="12">The sequence shown here is derived from an EMBL/GenBank/DDBJ whole genome shotgun (WGS) entry which is preliminary data.</text>
</comment>
<dbReference type="InterPro" id="IPR004316">
    <property type="entry name" value="SWEET_rpt"/>
</dbReference>
<evidence type="ECO:0000256" key="11">
    <source>
        <dbReference type="SAM" id="MobiDB-lite"/>
    </source>
</evidence>
<dbReference type="PANTHER" id="PTHR10791:SF222">
    <property type="entry name" value="BIDIRECTIONAL SUGAR TRANSPORTER SWEET15"/>
    <property type="match status" value="1"/>
</dbReference>